<evidence type="ECO:0000256" key="10">
    <source>
        <dbReference type="ARBA" id="ARBA00023304"/>
    </source>
</evidence>
<evidence type="ECO:0000256" key="13">
    <source>
        <dbReference type="ARBA" id="ARBA00029437"/>
    </source>
</evidence>
<protein>
    <recommendedName>
        <fullName evidence="14 15">Dihydroxy-acid dehydratase</fullName>
        <shortName evidence="15">DAD</shortName>
        <ecNumber evidence="14 15">4.2.1.9</ecNumber>
    </recommendedName>
</protein>
<keyword evidence="5 15" id="KW-0479">Metal-binding</keyword>
<dbReference type="Proteomes" id="UP000438106">
    <property type="component" value="Unassembled WGS sequence"/>
</dbReference>
<dbReference type="HAMAP" id="MF_00012">
    <property type="entry name" value="IlvD"/>
    <property type="match status" value="1"/>
</dbReference>
<proteinExistence type="inferred from homology"/>
<keyword evidence="6 15" id="KW-0460">Magnesium</keyword>
<dbReference type="InterPro" id="IPR000581">
    <property type="entry name" value="ILV_EDD_N"/>
</dbReference>
<dbReference type="Pfam" id="PF00920">
    <property type="entry name" value="ILVD_EDD_N"/>
    <property type="match status" value="1"/>
</dbReference>
<evidence type="ECO:0000313" key="18">
    <source>
        <dbReference type="EMBL" id="MVS99527.1"/>
    </source>
</evidence>
<feature type="domain" description="Dihydroxy-acid/6-phosphogluconate dehydratase N-terminal" evidence="16">
    <location>
        <begin position="34"/>
        <end position="359"/>
    </location>
</feature>
<keyword evidence="10 15" id="KW-0100">Branched-chain amino acid biosynthesis</keyword>
<evidence type="ECO:0000256" key="6">
    <source>
        <dbReference type="ARBA" id="ARBA00022842"/>
    </source>
</evidence>
<name>A0A7X3FSP7_9HYPH</name>
<dbReference type="GO" id="GO:0051537">
    <property type="term" value="F:2 iron, 2 sulfur cluster binding"/>
    <property type="evidence" value="ECO:0007669"/>
    <property type="project" value="UniProtKB-UniRule"/>
</dbReference>
<keyword evidence="19" id="KW-1185">Reference proteome</keyword>
<evidence type="ECO:0000256" key="11">
    <source>
        <dbReference type="ARBA" id="ARBA00029304"/>
    </source>
</evidence>
<evidence type="ECO:0000256" key="9">
    <source>
        <dbReference type="ARBA" id="ARBA00023239"/>
    </source>
</evidence>
<dbReference type="PROSITE" id="PS00887">
    <property type="entry name" value="ILVD_EDD_2"/>
    <property type="match status" value="1"/>
</dbReference>
<comment type="pathway">
    <text evidence="13 15">Amino-acid biosynthesis; L-isoleucine biosynthesis; L-isoleucine from 2-oxobutanoate: step 3/4.</text>
</comment>
<evidence type="ECO:0000259" key="16">
    <source>
        <dbReference type="Pfam" id="PF00920"/>
    </source>
</evidence>
<feature type="binding site" evidence="15">
    <location>
        <position position="491"/>
    </location>
    <ligand>
        <name>Mg(2+)</name>
        <dbReference type="ChEBI" id="CHEBI:18420"/>
    </ligand>
</feature>
<comment type="catalytic activity">
    <reaction evidence="15">
        <text>(2R,3R)-2,3-dihydroxy-3-methylpentanoate = (S)-3-methyl-2-oxopentanoate + H2O</text>
        <dbReference type="Rhea" id="RHEA:27694"/>
        <dbReference type="ChEBI" id="CHEBI:15377"/>
        <dbReference type="ChEBI" id="CHEBI:35146"/>
        <dbReference type="ChEBI" id="CHEBI:49258"/>
        <dbReference type="EC" id="4.2.1.9"/>
    </reaction>
</comment>
<dbReference type="GO" id="GO:0005829">
    <property type="term" value="C:cytosol"/>
    <property type="evidence" value="ECO:0007669"/>
    <property type="project" value="TreeGrafter"/>
</dbReference>
<comment type="similarity">
    <text evidence="2 15">Belongs to the IlvD/Edd family.</text>
</comment>
<evidence type="ECO:0000259" key="17">
    <source>
        <dbReference type="Pfam" id="PF24877"/>
    </source>
</evidence>
<feature type="binding site" evidence="15">
    <location>
        <position position="123"/>
    </location>
    <ligand>
        <name>Mg(2+)</name>
        <dbReference type="ChEBI" id="CHEBI:18420"/>
    </ligand>
</feature>
<dbReference type="NCBIfam" id="TIGR00110">
    <property type="entry name" value="ilvD"/>
    <property type="match status" value="1"/>
</dbReference>
<comment type="function">
    <text evidence="15">Functions in the biosynthesis of branched-chain amino acids. Catalyzes the dehydration of (2R,3R)-2,3-dihydroxy-3-methylpentanoate (2,3-dihydroxy-3-methylvalerate) into 2-oxo-3-methylpentanoate (2-oxo-3-methylvalerate) and of (2R)-2,3-dihydroxy-3-methylbutanoate (2,3-dihydroxyisovalerate) into 2-oxo-3-methylbutanoate (2-oxoisovalerate), the penultimate precursor to L-isoleucine and L-valine, respectively.</text>
</comment>
<dbReference type="GO" id="GO:0009099">
    <property type="term" value="P:L-valine biosynthetic process"/>
    <property type="evidence" value="ECO:0007669"/>
    <property type="project" value="UniProtKB-UniRule"/>
</dbReference>
<comment type="subunit">
    <text evidence="15">Homodimer.</text>
</comment>
<dbReference type="RefSeq" id="WP_157290328.1">
    <property type="nucleotide sequence ID" value="NZ_WQRF01000002.1"/>
</dbReference>
<dbReference type="NCBIfam" id="NF009103">
    <property type="entry name" value="PRK12448.1"/>
    <property type="match status" value="1"/>
</dbReference>
<sequence>MPAYRSRTTTHGRNMAGARGLWRATGMKDGDFGKPIIAVVNSFTQFVPGHVHLKDLGQLVAREIEAAGGVAKEFNTIAVDDGIAMGHDGMLYSLPSRDIIADSVEYMVNAHCADAMVCISNCDKITPGMLNAAMRLNIPVVFVSGGPMEAGKAMVKGKLQALDLVDAMVMAADDAYSDEEVQAVEEAACPTCGSCSGMFTANSMNCLTEALGLSLPGNGSTLATHSDRKRLFQEAGHLIVDLARRYYEQEDENVLPRKIATKAAFENAMSLDIAMGGSTNTVLHILAAAHEGGIDFTMDDIDALSRKVPVLSKVAPAKNDVHMEDVHRAGGIFAILGQLDRAGLINRTEPTVHAATMGDAIDKWDISRTNSESVRQFYMAAPGGVRTTQAFSQSNRWKELDTDRTNGAIRSPDNPFSKDGGLAVLKGNIALDGCIVKTAGVDESILKFTGPARVFESQDMTVKAILSNEIKEGDVVVIRYEGPKGGPGMQEMLYPTSYLKSKGLGKACALLTDGRFSGGTSGLSIGHASPEAAEGGAIGLVREGDIIEIDIPNRTVNVLVSDAELAARRAEQDKLGWKPAQPRKRKITTALKAYAAFVTSAATGAVRDTKAIDKLWH</sequence>
<dbReference type="EC" id="4.2.1.9" evidence="14 15"/>
<comment type="catalytic activity">
    <reaction evidence="11">
        <text>(2R)-2,3-dihydroxy-3-methylbutanoate = 3-methyl-2-oxobutanoate + H2O</text>
        <dbReference type="Rhea" id="RHEA:24809"/>
        <dbReference type="ChEBI" id="CHEBI:11851"/>
        <dbReference type="ChEBI" id="CHEBI:15377"/>
        <dbReference type="ChEBI" id="CHEBI:49072"/>
        <dbReference type="EC" id="4.2.1.9"/>
    </reaction>
    <physiologicalReaction direction="left-to-right" evidence="11">
        <dbReference type="Rhea" id="RHEA:24810"/>
    </physiologicalReaction>
</comment>
<dbReference type="InterPro" id="IPR056740">
    <property type="entry name" value="ILV_EDD_C"/>
</dbReference>
<gene>
    <name evidence="15 18" type="primary">ilvD</name>
    <name evidence="18" type="ORF">GO014_10890</name>
</gene>
<dbReference type="InterPro" id="IPR004404">
    <property type="entry name" value="DihydroxyA_deHydtase"/>
</dbReference>
<dbReference type="PANTHER" id="PTHR43661:SF3">
    <property type="entry name" value="D-XYLONATE DEHYDRATASE YAGF-RELATED"/>
    <property type="match status" value="1"/>
</dbReference>
<dbReference type="GO" id="GO:0009097">
    <property type="term" value="P:isoleucine biosynthetic process"/>
    <property type="evidence" value="ECO:0007669"/>
    <property type="project" value="UniProtKB-UniRule"/>
</dbReference>
<evidence type="ECO:0000256" key="12">
    <source>
        <dbReference type="ARBA" id="ARBA00029436"/>
    </source>
</evidence>
<evidence type="ECO:0000256" key="7">
    <source>
        <dbReference type="ARBA" id="ARBA00023004"/>
    </source>
</evidence>
<evidence type="ECO:0000256" key="4">
    <source>
        <dbReference type="ARBA" id="ARBA00022714"/>
    </source>
</evidence>
<dbReference type="Gene3D" id="3.50.30.80">
    <property type="entry name" value="IlvD/EDD C-terminal domain-like"/>
    <property type="match status" value="1"/>
</dbReference>
<comment type="caution">
    <text evidence="18">The sequence shown here is derived from an EMBL/GenBank/DDBJ whole genome shotgun (WGS) entry which is preliminary data.</text>
</comment>
<keyword evidence="3 15" id="KW-0028">Amino-acid biosynthesis</keyword>
<dbReference type="FunFam" id="3.50.30.80:FF:000001">
    <property type="entry name" value="Dihydroxy-acid dehydratase"/>
    <property type="match status" value="1"/>
</dbReference>
<comment type="pathway">
    <text evidence="12 15">Amino-acid biosynthesis; L-valine biosynthesis; L-valine from pyruvate: step 3/4.</text>
</comment>
<keyword evidence="9 15" id="KW-0456">Lyase</keyword>
<dbReference type="GO" id="GO:0000287">
    <property type="term" value="F:magnesium ion binding"/>
    <property type="evidence" value="ECO:0007669"/>
    <property type="project" value="UniProtKB-UniRule"/>
</dbReference>
<feature type="domain" description="Dihydroxy-acid/6-phosphogluconate dehydratase C-terminal" evidence="17">
    <location>
        <begin position="409"/>
        <end position="605"/>
    </location>
</feature>
<feature type="binding site" description="via carbamate group" evidence="15">
    <location>
        <position position="124"/>
    </location>
    <ligand>
        <name>Mg(2+)</name>
        <dbReference type="ChEBI" id="CHEBI:18420"/>
    </ligand>
</feature>
<comment type="cofactor">
    <cofactor evidence="1 15">
        <name>Mg(2+)</name>
        <dbReference type="ChEBI" id="CHEBI:18420"/>
    </cofactor>
</comment>
<evidence type="ECO:0000256" key="3">
    <source>
        <dbReference type="ARBA" id="ARBA00022605"/>
    </source>
</evidence>
<organism evidence="18 19">
    <name type="scientific">Devosia marina</name>
    <dbReference type="NCBI Taxonomy" id="2683198"/>
    <lineage>
        <taxon>Bacteria</taxon>
        <taxon>Pseudomonadati</taxon>
        <taxon>Pseudomonadota</taxon>
        <taxon>Alphaproteobacteria</taxon>
        <taxon>Hyphomicrobiales</taxon>
        <taxon>Devosiaceae</taxon>
        <taxon>Devosia</taxon>
    </lineage>
</organism>
<dbReference type="EMBL" id="WQRF01000002">
    <property type="protein sequence ID" value="MVS99527.1"/>
    <property type="molecule type" value="Genomic_DNA"/>
</dbReference>
<dbReference type="UniPathway" id="UPA00049">
    <property type="reaction ID" value="UER00061"/>
</dbReference>
<dbReference type="PROSITE" id="PS00886">
    <property type="entry name" value="ILVD_EDD_1"/>
    <property type="match status" value="1"/>
</dbReference>
<evidence type="ECO:0000256" key="8">
    <source>
        <dbReference type="ARBA" id="ARBA00023014"/>
    </source>
</evidence>
<dbReference type="SUPFAM" id="SSF143975">
    <property type="entry name" value="IlvD/EDD N-terminal domain-like"/>
    <property type="match status" value="1"/>
</dbReference>
<keyword evidence="8 15" id="KW-0411">Iron-sulfur</keyword>
<dbReference type="InterPro" id="IPR020558">
    <property type="entry name" value="DiOHA_6PGluconate_deHydtase_CS"/>
</dbReference>
<dbReference type="Pfam" id="PF24877">
    <property type="entry name" value="ILV_EDD_C"/>
    <property type="match status" value="1"/>
</dbReference>
<evidence type="ECO:0000256" key="2">
    <source>
        <dbReference type="ARBA" id="ARBA00006486"/>
    </source>
</evidence>
<dbReference type="GO" id="GO:0004160">
    <property type="term" value="F:dihydroxy-acid dehydratase activity"/>
    <property type="evidence" value="ECO:0007669"/>
    <property type="project" value="UniProtKB-UniRule"/>
</dbReference>
<feature type="modified residue" description="N6-carboxylysine" evidence="15">
    <location>
        <position position="124"/>
    </location>
</feature>
<evidence type="ECO:0000313" key="19">
    <source>
        <dbReference type="Proteomes" id="UP000438106"/>
    </source>
</evidence>
<dbReference type="PANTHER" id="PTHR43661">
    <property type="entry name" value="D-XYLONATE DEHYDRATASE"/>
    <property type="match status" value="1"/>
</dbReference>
<dbReference type="AlphaFoldDB" id="A0A7X3FSP7"/>
<dbReference type="InterPro" id="IPR042096">
    <property type="entry name" value="Dihydro-acid_dehy_C"/>
</dbReference>
<evidence type="ECO:0000256" key="1">
    <source>
        <dbReference type="ARBA" id="ARBA00001946"/>
    </source>
</evidence>
<feature type="active site" description="Proton acceptor" evidence="15">
    <location>
        <position position="517"/>
    </location>
</feature>
<dbReference type="SUPFAM" id="SSF52016">
    <property type="entry name" value="LeuD/IlvD-like"/>
    <property type="match status" value="1"/>
</dbReference>
<evidence type="ECO:0000256" key="15">
    <source>
        <dbReference type="HAMAP-Rule" id="MF_00012"/>
    </source>
</evidence>
<comment type="caution">
    <text evidence="15">Lacks conserved residue(s) required for the propagation of feature annotation.</text>
</comment>
<evidence type="ECO:0000256" key="14">
    <source>
        <dbReference type="ARBA" id="ARBA00029490"/>
    </source>
</evidence>
<comment type="cofactor">
    <cofactor evidence="15">
        <name>[2Fe-2S] cluster</name>
        <dbReference type="ChEBI" id="CHEBI:190135"/>
    </cofactor>
    <text evidence="15">Binds 1 [2Fe-2S] cluster per subunit. This cluster acts as a Lewis acid cofactor.</text>
</comment>
<feature type="binding site" evidence="15">
    <location>
        <position position="81"/>
    </location>
    <ligand>
        <name>Mg(2+)</name>
        <dbReference type="ChEBI" id="CHEBI:18420"/>
    </ligand>
</feature>
<keyword evidence="4 15" id="KW-0001">2Fe-2S</keyword>
<accession>A0A7X3FSP7</accession>
<keyword evidence="7 15" id="KW-0408">Iron</keyword>
<dbReference type="UniPathway" id="UPA00047">
    <property type="reaction ID" value="UER00057"/>
</dbReference>
<reference evidence="18 19" key="1">
    <citation type="submission" date="2019-12" db="EMBL/GenBank/DDBJ databases">
        <title>Devosia maris sp. nov., isolated from the deep seawater.</title>
        <authorList>
            <person name="Liu Y."/>
        </authorList>
    </citation>
    <scope>NUCLEOTIDE SEQUENCE [LARGE SCALE GENOMIC DNA]</scope>
    <source>
        <strain evidence="18 19">L53-10-65</strain>
    </source>
</reference>
<dbReference type="InterPro" id="IPR037237">
    <property type="entry name" value="IlvD/EDD_N"/>
</dbReference>
<evidence type="ECO:0000256" key="5">
    <source>
        <dbReference type="ARBA" id="ARBA00022723"/>
    </source>
</evidence>